<reference evidence="1 2" key="1">
    <citation type="submission" date="2022-05" db="EMBL/GenBank/DDBJ databases">
        <authorList>
            <person name="Park J.-S."/>
        </authorList>
    </citation>
    <scope>NUCLEOTIDE SEQUENCE [LARGE SCALE GENOMIC DNA]</scope>
    <source>
        <strain evidence="1 2">2012CJ34-2</strain>
    </source>
</reference>
<accession>A0ABT0PJF8</accession>
<evidence type="ECO:0000313" key="2">
    <source>
        <dbReference type="Proteomes" id="UP001203338"/>
    </source>
</evidence>
<sequence>MKHVYKVFTLAGASLLLGACSSLTGQDGYLRDKGGDYLNESMIPELKIPKSLDPVAPEDYLLVPTIPVSSAGAENVVPRADQRFVQDNGITFQVVQRSEGRVLLADYAPDVIWSYMSRFWDSNSIPLEQENVAAGTMETAWVQLGEKSNPGMMRQLFGKVIELENSEVSQEKFRVAIRQGNRADTSEVLLKHARLPIEANNQTPVNWSAIKPGASFIDGQLLNEMLLFMVKNRQDQGGALASDDFAVNAEANIIRDGNGNPALAIDQNFASSWQAVEQALKKMGASVTDKNRTAGLVYLTLEGGKVPASSPSKDEKSKGWFSGLFSSDKEEVKKPAADNEFRLRVQSVGDGTQVTLEKDINTLPPVELSDQFLTKLLEYLG</sequence>
<keyword evidence="2" id="KW-1185">Reference proteome</keyword>
<protein>
    <submittedName>
        <fullName evidence="1">Outer membrane protein assembly factor BamC</fullName>
    </submittedName>
</protein>
<name>A0ABT0PJF8_9GAMM</name>
<dbReference type="Gene3D" id="3.30.310.170">
    <property type="entry name" value="Outer membrane protein assembly factor BamC"/>
    <property type="match status" value="1"/>
</dbReference>
<evidence type="ECO:0000313" key="1">
    <source>
        <dbReference type="EMBL" id="MCL6271525.1"/>
    </source>
</evidence>
<proteinExistence type="predicted"/>
<dbReference type="InterPro" id="IPR010653">
    <property type="entry name" value="NlpB/DapX"/>
</dbReference>
<gene>
    <name evidence="1" type="primary">bamC</name>
    <name evidence="1" type="ORF">M3P05_16540</name>
</gene>
<dbReference type="Pfam" id="PF06804">
    <property type="entry name" value="Lipoprotein_18"/>
    <property type="match status" value="1"/>
</dbReference>
<dbReference type="PROSITE" id="PS51257">
    <property type="entry name" value="PROKAR_LIPOPROTEIN"/>
    <property type="match status" value="1"/>
</dbReference>
<dbReference type="EMBL" id="JAMFLX010000027">
    <property type="protein sequence ID" value="MCL6271525.1"/>
    <property type="molecule type" value="Genomic_DNA"/>
</dbReference>
<comment type="caution">
    <text evidence="1">The sequence shown here is derived from an EMBL/GenBank/DDBJ whole genome shotgun (WGS) entry which is preliminary data.</text>
</comment>
<dbReference type="InterPro" id="IPR042268">
    <property type="entry name" value="BamC_C"/>
</dbReference>
<dbReference type="Proteomes" id="UP001203338">
    <property type="component" value="Unassembled WGS sequence"/>
</dbReference>
<organism evidence="1 2">
    <name type="scientific">Parendozoicomonas callyspongiae</name>
    <dbReference type="NCBI Taxonomy" id="2942213"/>
    <lineage>
        <taxon>Bacteria</taxon>
        <taxon>Pseudomonadati</taxon>
        <taxon>Pseudomonadota</taxon>
        <taxon>Gammaproteobacteria</taxon>
        <taxon>Oceanospirillales</taxon>
        <taxon>Endozoicomonadaceae</taxon>
        <taxon>Parendozoicomonas</taxon>
    </lineage>
</organism>
<dbReference type="RefSeq" id="WP_249701144.1">
    <property type="nucleotide sequence ID" value="NZ_JAMFLX010000027.1"/>
</dbReference>